<dbReference type="PROSITE" id="PS51217">
    <property type="entry name" value="UVRD_HELICASE_CTER"/>
    <property type="match status" value="1"/>
</dbReference>
<dbReference type="GO" id="GO:0043138">
    <property type="term" value="F:3'-5' DNA helicase activity"/>
    <property type="evidence" value="ECO:0007669"/>
    <property type="project" value="UniProtKB-EC"/>
</dbReference>
<dbReference type="Pfam" id="PF13361">
    <property type="entry name" value="UvrD_C"/>
    <property type="match status" value="2"/>
</dbReference>
<dbReference type="EC" id="5.6.2.4" evidence="12"/>
<feature type="domain" description="UvrD-like helicase C-terminal" evidence="17">
    <location>
        <begin position="508"/>
        <end position="778"/>
    </location>
</feature>
<dbReference type="GO" id="GO:0004527">
    <property type="term" value="F:exonuclease activity"/>
    <property type="evidence" value="ECO:0007669"/>
    <property type="project" value="UniProtKB-KW"/>
</dbReference>
<dbReference type="PROSITE" id="PS51198">
    <property type="entry name" value="UVRD_HELICASE_ATP_BIND"/>
    <property type="match status" value="1"/>
</dbReference>
<evidence type="ECO:0000313" key="18">
    <source>
        <dbReference type="EMBL" id="ACR13661.1"/>
    </source>
</evidence>
<feature type="binding site" evidence="15">
    <location>
        <begin position="23"/>
        <end position="30"/>
    </location>
    <ligand>
        <name>ATP</name>
        <dbReference type="ChEBI" id="CHEBI:30616"/>
    </ligand>
</feature>
<dbReference type="KEGG" id="ttu:TERTU_0823"/>
<dbReference type="SUPFAM" id="SSF52540">
    <property type="entry name" value="P-loop containing nucleoside triphosphate hydrolases"/>
    <property type="match status" value="1"/>
</dbReference>
<evidence type="ECO:0000256" key="10">
    <source>
        <dbReference type="ARBA" id="ARBA00023235"/>
    </source>
</evidence>
<dbReference type="STRING" id="377629.TERTU_0823"/>
<dbReference type="GO" id="GO:0005524">
    <property type="term" value="F:ATP binding"/>
    <property type="evidence" value="ECO:0007669"/>
    <property type="project" value="UniProtKB-UniRule"/>
</dbReference>
<dbReference type="PANTHER" id="PTHR11070:SF2">
    <property type="entry name" value="ATP-DEPENDENT DNA HELICASE SRS2"/>
    <property type="match status" value="1"/>
</dbReference>
<dbReference type="RefSeq" id="WP_015819776.1">
    <property type="nucleotide sequence ID" value="NC_012997.1"/>
</dbReference>
<dbReference type="GO" id="GO:0003677">
    <property type="term" value="F:DNA binding"/>
    <property type="evidence" value="ECO:0007669"/>
    <property type="project" value="UniProtKB-KW"/>
</dbReference>
<dbReference type="Gene3D" id="3.90.320.10">
    <property type="match status" value="1"/>
</dbReference>
<dbReference type="OrthoDB" id="9810135at2"/>
<evidence type="ECO:0000256" key="8">
    <source>
        <dbReference type="ARBA" id="ARBA00023125"/>
    </source>
</evidence>
<evidence type="ECO:0000256" key="4">
    <source>
        <dbReference type="ARBA" id="ARBA00022801"/>
    </source>
</evidence>
<keyword evidence="6" id="KW-0269">Exonuclease</keyword>
<keyword evidence="10" id="KW-0413">Isomerase</keyword>
<dbReference type="GO" id="GO:0033202">
    <property type="term" value="C:DNA helicase complex"/>
    <property type="evidence" value="ECO:0007669"/>
    <property type="project" value="TreeGrafter"/>
</dbReference>
<dbReference type="InterPro" id="IPR038726">
    <property type="entry name" value="PDDEXK_AddAB-type"/>
</dbReference>
<evidence type="ECO:0000256" key="2">
    <source>
        <dbReference type="ARBA" id="ARBA00022741"/>
    </source>
</evidence>
<accession>C5BPK6</accession>
<dbReference type="Gene3D" id="3.40.50.300">
    <property type="entry name" value="P-loop containing nucleotide triphosphate hydrolases"/>
    <property type="match status" value="4"/>
</dbReference>
<dbReference type="Proteomes" id="UP000009080">
    <property type="component" value="Chromosome"/>
</dbReference>
<evidence type="ECO:0000256" key="9">
    <source>
        <dbReference type="ARBA" id="ARBA00023204"/>
    </source>
</evidence>
<keyword evidence="5 15" id="KW-0347">Helicase</keyword>
<evidence type="ECO:0000259" key="16">
    <source>
        <dbReference type="PROSITE" id="PS51198"/>
    </source>
</evidence>
<evidence type="ECO:0000256" key="13">
    <source>
        <dbReference type="ARBA" id="ARBA00034923"/>
    </source>
</evidence>
<evidence type="ECO:0000259" key="17">
    <source>
        <dbReference type="PROSITE" id="PS51217"/>
    </source>
</evidence>
<dbReference type="PANTHER" id="PTHR11070">
    <property type="entry name" value="UVRD / RECB / PCRA DNA HELICASE FAMILY MEMBER"/>
    <property type="match status" value="1"/>
</dbReference>
<dbReference type="GO" id="GO:0000725">
    <property type="term" value="P:recombinational repair"/>
    <property type="evidence" value="ECO:0007669"/>
    <property type="project" value="TreeGrafter"/>
</dbReference>
<keyword evidence="1" id="KW-0540">Nuclease</keyword>
<keyword evidence="3" id="KW-0227">DNA damage</keyword>
<dbReference type="GO" id="GO:0005829">
    <property type="term" value="C:cytosol"/>
    <property type="evidence" value="ECO:0007669"/>
    <property type="project" value="TreeGrafter"/>
</dbReference>
<evidence type="ECO:0000256" key="14">
    <source>
        <dbReference type="ARBA" id="ARBA00048988"/>
    </source>
</evidence>
<dbReference type="InterPro" id="IPR027417">
    <property type="entry name" value="P-loop_NTPase"/>
</dbReference>
<dbReference type="HOGENOM" id="CLU_009270_0_0_6"/>
<protein>
    <recommendedName>
        <fullName evidence="12">DNA 3'-5' helicase</fullName>
        <ecNumber evidence="12">5.6.2.4</ecNumber>
    </recommendedName>
    <alternativeName>
        <fullName evidence="13">DNA 3'-5' helicase II</fullName>
    </alternativeName>
</protein>
<keyword evidence="7 15" id="KW-0067">ATP-binding</keyword>
<proteinExistence type="predicted"/>
<gene>
    <name evidence="18" type="primary">uvrD_1</name>
    <name evidence="18" type="ordered locus">TERTU_0823</name>
</gene>
<sequence>MIIADSTERRTALEPDQSFICEAPAGSGKTELLTQRYLVLLARVRRPEEILAITFTRKATGEMRERVLHALHLGRGPEPEEAHRQLTWQLARAVLAADQQHQWQLLDNPNRLQIKTFDSLCSSLTRQLPMESSFGSQPQITDDSAELYRSAVHALLGTLEEDSAWAVALGVVLDFLDNRFDRFEALMGQLLAKREQWLPLLGGRPDGAPIRELLSEHFATVVYETIDAVVARIPPALQAQWVELAAYGAANVRAAGKASALSACIDIDLDESRQLPDADALPQWLGLIELVFTQKQEWRKSVTVAQGFPPGKGADKKACDARKQQLKALIAELQSVPGLDDQLADILQLPAADVDDSQWQLLDALFTVLPMLSAQLTLVFKELNRVDFTEVSLAARRALGSAESPSQLAMKMDYRLSHILVDEFQDTSAAQVELLNQLTAGWVPDDGRTLFCVGDAMQSIYAFRGANVGLFLNAREQGLENVPLRCLRLTANFRSQAGVVHWVNKVFAQSFPAQHSASHGAVAYAASTVVNPELPGDAVRLHGFIDDGAGAREAAQVLDIILSARAEQPDAKIAVLVRSRSALAAIVPALQGAGLRYRAVDLEPLAETPAVQDLLSLTRALLHPADRVAWLAVLRAPWCGLALTDLDALCRPQESKLVPTVLEQCEYALADNCLSESGAARLARVLPLLSAASEQRLRKTFRAWVEGCWLALGGGASLPGAASLENARMFFRLLEKWEYASDLPAYRVLANAVNQLYAAPDPEADDSLQLMTVHKSKGLQFDVVIVPGLAKRGNSRSDDLMLWQERLNRDGESQLLMAPLTRASGGDRHANYQHLAAEAGKKMDLETCRLLYVACTRARQRLHLCFATAENSKNPQELRAPSSSSMLASIWQAVVLQVQRYPAPEIEPSATESWVAPPLQRFVAHWTPPLVERENLLLGFIPPYDYDEAQNRPELEWQSVANRASRHLGTLVHRYLQIISEQGLEHWSRTRVHACAPAMAAGLRELGVAPALVPQLTERAGRHLARILDDERGRAILSNDYRFHASEYSLTLVTRSGPQQLVVDRVYTDAAGVTWIVDYKTAEPAEHEALDAFFRSQQELYQPKMRLYRAALLQAGFSQVRLALYFPTLAEWLELSEL</sequence>
<dbReference type="InterPro" id="IPR014016">
    <property type="entry name" value="UvrD-like_ATP-bd"/>
</dbReference>
<dbReference type="Gene3D" id="1.10.486.10">
    <property type="entry name" value="PCRA, domain 4"/>
    <property type="match status" value="1"/>
</dbReference>
<dbReference type="EMBL" id="CP001614">
    <property type="protein sequence ID" value="ACR13661.1"/>
    <property type="molecule type" value="Genomic_DNA"/>
</dbReference>
<dbReference type="InterPro" id="IPR014017">
    <property type="entry name" value="DNA_helicase_UvrD-like_C"/>
</dbReference>
<evidence type="ECO:0000256" key="3">
    <source>
        <dbReference type="ARBA" id="ARBA00022763"/>
    </source>
</evidence>
<feature type="domain" description="UvrD-like helicase ATP-binding" evidence="16">
    <location>
        <begin position="2"/>
        <end position="496"/>
    </location>
</feature>
<keyword evidence="2 15" id="KW-0547">Nucleotide-binding</keyword>
<dbReference type="Pfam" id="PF00580">
    <property type="entry name" value="UvrD-helicase"/>
    <property type="match status" value="2"/>
</dbReference>
<keyword evidence="19" id="KW-1185">Reference proteome</keyword>
<dbReference type="eggNOG" id="COG1074">
    <property type="taxonomic scope" value="Bacteria"/>
</dbReference>
<keyword evidence="9" id="KW-0234">DNA repair</keyword>
<evidence type="ECO:0000256" key="1">
    <source>
        <dbReference type="ARBA" id="ARBA00022722"/>
    </source>
</evidence>
<evidence type="ECO:0000256" key="6">
    <source>
        <dbReference type="ARBA" id="ARBA00022839"/>
    </source>
</evidence>
<dbReference type="InterPro" id="IPR000212">
    <property type="entry name" value="DNA_helicase_UvrD/REP"/>
</dbReference>
<evidence type="ECO:0000256" key="12">
    <source>
        <dbReference type="ARBA" id="ARBA00034808"/>
    </source>
</evidence>
<dbReference type="GO" id="GO:0016887">
    <property type="term" value="F:ATP hydrolysis activity"/>
    <property type="evidence" value="ECO:0007669"/>
    <property type="project" value="RHEA"/>
</dbReference>
<evidence type="ECO:0000256" key="7">
    <source>
        <dbReference type="ARBA" id="ARBA00022840"/>
    </source>
</evidence>
<keyword evidence="4 15" id="KW-0378">Hydrolase</keyword>
<organism evidence="18 19">
    <name type="scientific">Teredinibacter turnerae (strain ATCC 39867 / T7901)</name>
    <dbReference type="NCBI Taxonomy" id="377629"/>
    <lineage>
        <taxon>Bacteria</taxon>
        <taxon>Pseudomonadati</taxon>
        <taxon>Pseudomonadota</taxon>
        <taxon>Gammaproteobacteria</taxon>
        <taxon>Cellvibrionales</taxon>
        <taxon>Cellvibrionaceae</taxon>
        <taxon>Teredinibacter</taxon>
    </lineage>
</organism>
<keyword evidence="8" id="KW-0238">DNA-binding</keyword>
<evidence type="ECO:0000256" key="15">
    <source>
        <dbReference type="PROSITE-ProRule" id="PRU00560"/>
    </source>
</evidence>
<evidence type="ECO:0000313" key="19">
    <source>
        <dbReference type="Proteomes" id="UP000009080"/>
    </source>
</evidence>
<dbReference type="Pfam" id="PF12705">
    <property type="entry name" value="PDDEXK_1"/>
    <property type="match status" value="1"/>
</dbReference>
<reference evidence="18 19" key="1">
    <citation type="journal article" date="2009" name="PLoS ONE">
        <title>The complete genome of Teredinibacter turnerae T7901: an intracellular endosymbiont of marine wood-boring bivalves (shipworms).</title>
        <authorList>
            <person name="Yang J.C."/>
            <person name="Madupu R."/>
            <person name="Durkin A.S."/>
            <person name="Ekborg N.A."/>
            <person name="Pedamallu C.S."/>
            <person name="Hostetler J.B."/>
            <person name="Radune D."/>
            <person name="Toms B.S."/>
            <person name="Henrissat B."/>
            <person name="Coutinho P.M."/>
            <person name="Schwarz S."/>
            <person name="Field L."/>
            <person name="Trindade-Silva A.E."/>
            <person name="Soares C.A.G."/>
            <person name="Elshahawi S."/>
            <person name="Hanora A."/>
            <person name="Schmidt E.W."/>
            <person name="Haygood M.G."/>
            <person name="Posfai J."/>
            <person name="Benner J."/>
            <person name="Madinger C."/>
            <person name="Nove J."/>
            <person name="Anton B."/>
            <person name="Chaudhary K."/>
            <person name="Foster J."/>
            <person name="Holman A."/>
            <person name="Kumar S."/>
            <person name="Lessard P.A."/>
            <person name="Luyten Y.A."/>
            <person name="Slatko B."/>
            <person name="Wood N."/>
            <person name="Wu B."/>
            <person name="Teplitski M."/>
            <person name="Mougous J.D."/>
            <person name="Ward N."/>
            <person name="Eisen J.A."/>
            <person name="Badger J.H."/>
            <person name="Distel D.L."/>
        </authorList>
    </citation>
    <scope>NUCLEOTIDE SEQUENCE [LARGE SCALE GENOMIC DNA]</scope>
    <source>
        <strain evidence="19">ATCC 39867 / T7901</strain>
    </source>
</reference>
<evidence type="ECO:0000256" key="5">
    <source>
        <dbReference type="ARBA" id="ARBA00022806"/>
    </source>
</evidence>
<name>C5BPK6_TERTT</name>
<dbReference type="AlphaFoldDB" id="C5BPK6"/>
<comment type="catalytic activity">
    <reaction evidence="14">
        <text>ATP + H2O = ADP + phosphate + H(+)</text>
        <dbReference type="Rhea" id="RHEA:13065"/>
        <dbReference type="ChEBI" id="CHEBI:15377"/>
        <dbReference type="ChEBI" id="CHEBI:15378"/>
        <dbReference type="ChEBI" id="CHEBI:30616"/>
        <dbReference type="ChEBI" id="CHEBI:43474"/>
        <dbReference type="ChEBI" id="CHEBI:456216"/>
        <dbReference type="EC" id="5.6.2.4"/>
    </reaction>
</comment>
<comment type="catalytic activity">
    <reaction evidence="11">
        <text>Couples ATP hydrolysis with the unwinding of duplex DNA by translocating in the 3'-5' direction.</text>
        <dbReference type="EC" id="5.6.2.4"/>
    </reaction>
</comment>
<evidence type="ECO:0000256" key="11">
    <source>
        <dbReference type="ARBA" id="ARBA00034617"/>
    </source>
</evidence>
<dbReference type="InterPro" id="IPR011604">
    <property type="entry name" value="PDDEXK-like_dom_sf"/>
</dbReference>